<dbReference type="PANTHER" id="PTHR28004">
    <property type="entry name" value="ZGC:162816-RELATED"/>
    <property type="match status" value="1"/>
</dbReference>
<evidence type="ECO:0000313" key="4">
    <source>
        <dbReference type="EMBL" id="MBD3847634.1"/>
    </source>
</evidence>
<organism evidence="4 5">
    <name type="scientific">Bosea spartocytisi</name>
    <dbReference type="NCBI Taxonomy" id="2773451"/>
    <lineage>
        <taxon>Bacteria</taxon>
        <taxon>Pseudomonadati</taxon>
        <taxon>Pseudomonadota</taxon>
        <taxon>Alphaproteobacteria</taxon>
        <taxon>Hyphomicrobiales</taxon>
        <taxon>Boseaceae</taxon>
        <taxon>Bosea</taxon>
    </lineage>
</organism>
<gene>
    <name evidence="4" type="ORF">IED13_18195</name>
</gene>
<reference evidence="4" key="1">
    <citation type="submission" date="2020-09" db="EMBL/GenBank/DDBJ databases">
        <title>Bosea spartocytisi sp. nov. a root nodule endophyte of Spartocytisus supranubius in the high mountain ecosystem fo the Teide National Park (Canary Islands, Spain).</title>
        <authorList>
            <person name="Pulido-Suarez L."/>
            <person name="Peix A."/>
            <person name="Igual J.M."/>
            <person name="Socas-Perez N."/>
            <person name="Velazquez E."/>
            <person name="Flores-Felix J.D."/>
            <person name="Leon-Barrios M."/>
        </authorList>
    </citation>
    <scope>NUCLEOTIDE SEQUENCE</scope>
    <source>
        <strain evidence="4">SSUT16</strain>
    </source>
</reference>
<dbReference type="InterPro" id="IPR001608">
    <property type="entry name" value="Ala_racemase_N"/>
</dbReference>
<dbReference type="Gene3D" id="3.20.20.10">
    <property type="entry name" value="Alanine racemase"/>
    <property type="match status" value="1"/>
</dbReference>
<dbReference type="RefSeq" id="WP_191125003.1">
    <property type="nucleotide sequence ID" value="NZ_JACXWY010000012.1"/>
</dbReference>
<proteinExistence type="inferred from homology"/>
<evidence type="ECO:0000259" key="3">
    <source>
        <dbReference type="SMART" id="SM01119"/>
    </source>
</evidence>
<dbReference type="InterPro" id="IPR042208">
    <property type="entry name" value="D-ser_dehydrat-like_sf"/>
</dbReference>
<evidence type="ECO:0000256" key="1">
    <source>
        <dbReference type="ARBA" id="ARBA00005323"/>
    </source>
</evidence>
<feature type="domain" description="D-serine dehydratase-like" evidence="3">
    <location>
        <begin position="320"/>
        <end position="418"/>
    </location>
</feature>
<name>A0A927I0S9_9HYPH</name>
<dbReference type="Proteomes" id="UP000619295">
    <property type="component" value="Unassembled WGS sequence"/>
</dbReference>
<keyword evidence="5" id="KW-1185">Reference proteome</keyword>
<sequence>MQTSGANTEPALDATLRGVPFVEPVPAAQFSQKRLDPRRGDLSLPALTLDEAALRANRDLFFRYLADHGAQVAPHAKTPMSPEIVAELRDAGAWGASVANLQQAAVLMQAGETRLLLANQIGGAAAGRRLGALLAAHPQVELCAFADSPEAVASLAIAAKTAGRTGLPVLVEIGDGRAGARDDVAVTNVIAAIRAAGPHMRLAGVATYEGAVAGPDPVATEAAIARLMTRTAAAFAAVRAAEPEASLILSAGGSAYFDLVVAALSPIVAADGKTTLLLRSGAIFFADHGVYARAFAALDARGGLAIGGATLKAAEAFRPALRLWAEVLSRPETGLAIAGFGMRDVSFDQGLPVLLSVHRDGTEIAGAAQGITVEKLNDQHGFLRLPPESGLKVGDVLCLGISHPCTCLDRWRLIFGLGEDGTVSRVLRTHFG</sequence>
<dbReference type="PANTHER" id="PTHR28004:SF8">
    <property type="entry name" value="D-SERINE DEAMINASE"/>
    <property type="match status" value="1"/>
</dbReference>
<dbReference type="InterPro" id="IPR051466">
    <property type="entry name" value="D-amino_acid_metab_enzyme"/>
</dbReference>
<evidence type="ECO:0000313" key="5">
    <source>
        <dbReference type="Proteomes" id="UP000619295"/>
    </source>
</evidence>
<protein>
    <submittedName>
        <fullName evidence="4">Alanine racemase</fullName>
    </submittedName>
</protein>
<dbReference type="Gene3D" id="2.40.37.20">
    <property type="entry name" value="D-serine dehydratase-like domain"/>
    <property type="match status" value="1"/>
</dbReference>
<dbReference type="SUPFAM" id="SSF51419">
    <property type="entry name" value="PLP-binding barrel"/>
    <property type="match status" value="1"/>
</dbReference>
<dbReference type="Pfam" id="PF01168">
    <property type="entry name" value="Ala_racemase_N"/>
    <property type="match status" value="1"/>
</dbReference>
<dbReference type="GO" id="GO:0016829">
    <property type="term" value="F:lyase activity"/>
    <property type="evidence" value="ECO:0007669"/>
    <property type="project" value="UniProtKB-KW"/>
</dbReference>
<dbReference type="SMART" id="SM01119">
    <property type="entry name" value="D-ser_dehydrat"/>
    <property type="match status" value="1"/>
</dbReference>
<comment type="caution">
    <text evidence="4">The sequence shown here is derived from an EMBL/GenBank/DDBJ whole genome shotgun (WGS) entry which is preliminary data.</text>
</comment>
<evidence type="ECO:0000256" key="2">
    <source>
        <dbReference type="ARBA" id="ARBA00023239"/>
    </source>
</evidence>
<keyword evidence="2" id="KW-0456">Lyase</keyword>
<dbReference type="Pfam" id="PF14031">
    <property type="entry name" value="D-ser_dehydrat"/>
    <property type="match status" value="1"/>
</dbReference>
<dbReference type="AlphaFoldDB" id="A0A927I0S9"/>
<dbReference type="InterPro" id="IPR029066">
    <property type="entry name" value="PLP-binding_barrel"/>
</dbReference>
<accession>A0A927I0S9</accession>
<dbReference type="EMBL" id="JACXWY010000012">
    <property type="protein sequence ID" value="MBD3847634.1"/>
    <property type="molecule type" value="Genomic_DNA"/>
</dbReference>
<dbReference type="InterPro" id="IPR026956">
    <property type="entry name" value="D-ser_dehydrat-like_dom"/>
</dbReference>
<comment type="similarity">
    <text evidence="1">Belongs to the DSD1 family.</text>
</comment>